<proteinExistence type="predicted"/>
<dbReference type="OrthoDB" id="3171769at2"/>
<dbReference type="EMBL" id="FWXN01000015">
    <property type="protein sequence ID" value="SMC93598.1"/>
    <property type="molecule type" value="Genomic_DNA"/>
</dbReference>
<feature type="transmembrane region" description="Helical" evidence="1">
    <location>
        <begin position="288"/>
        <end position="308"/>
    </location>
</feature>
<gene>
    <name evidence="2" type="ORF">SAMN06296429_11539</name>
</gene>
<dbReference type="AlphaFoldDB" id="A0A1W2D9C8"/>
<evidence type="ECO:0000313" key="3">
    <source>
        <dbReference type="Proteomes" id="UP000192634"/>
    </source>
</evidence>
<evidence type="ECO:0000256" key="1">
    <source>
        <dbReference type="SAM" id="Phobius"/>
    </source>
</evidence>
<dbReference type="InterPro" id="IPR047928">
    <property type="entry name" value="Perm_prefix_1"/>
</dbReference>
<feature type="transmembrane region" description="Helical" evidence="1">
    <location>
        <begin position="245"/>
        <end position="266"/>
    </location>
</feature>
<name>A0A1W2D9C8_9MICO</name>
<keyword evidence="1" id="KW-0812">Transmembrane</keyword>
<evidence type="ECO:0000313" key="2">
    <source>
        <dbReference type="EMBL" id="SMC93598.1"/>
    </source>
</evidence>
<dbReference type="NCBIfam" id="NF038403">
    <property type="entry name" value="perm_prefix_1"/>
    <property type="match status" value="1"/>
</dbReference>
<accession>A0A1W2D9C8</accession>
<keyword evidence="1" id="KW-0472">Membrane</keyword>
<feature type="transmembrane region" description="Helical" evidence="1">
    <location>
        <begin position="220"/>
        <end position="238"/>
    </location>
</feature>
<dbReference type="RefSeq" id="WP_143445627.1">
    <property type="nucleotide sequence ID" value="NZ_FWXN01000015.1"/>
</dbReference>
<feature type="transmembrane region" description="Helical" evidence="1">
    <location>
        <begin position="123"/>
        <end position="145"/>
    </location>
</feature>
<feature type="transmembrane region" description="Helical" evidence="1">
    <location>
        <begin position="91"/>
        <end position="111"/>
    </location>
</feature>
<organism evidence="2 3">
    <name type="scientific">Janibacter indicus</name>
    <dbReference type="NCBI Taxonomy" id="857417"/>
    <lineage>
        <taxon>Bacteria</taxon>
        <taxon>Bacillati</taxon>
        <taxon>Actinomycetota</taxon>
        <taxon>Actinomycetes</taxon>
        <taxon>Micrococcales</taxon>
        <taxon>Intrasporangiaceae</taxon>
        <taxon>Janibacter</taxon>
    </lineage>
</organism>
<sequence length="320" mass="34065">MSGTSLTDRYVWTVTRQLPQETGPDIARELRGTIEETVEGRIAAGEEPAAAERATIVGLGDPDVLAREYGGRPNHLIGPAFFPAWVRLVRLLLAILVPLAVVGTVIAHAMGTDAGFGAIVGEGALLAFQVAVHVVFWTTLVFAVAERYGSPGEQQGLVGEWNPDELADPADRARRASLAEMLFEVVSTLVVIGLCLWQWGGVGAHAVQVLDPALALGWRAIIIGFLAVDVLVTVAAWARGGWSAPLAVVSLVSAVVSGVVLVWLLLTDRLLTDLPAQFHETFGWSRDWSLSMAAVAVGIAVICGWEAVTALRRLRDSDPA</sequence>
<dbReference type="Proteomes" id="UP000192634">
    <property type="component" value="Unassembled WGS sequence"/>
</dbReference>
<protein>
    <submittedName>
        <fullName evidence="2">Uncharacterized protein</fullName>
    </submittedName>
</protein>
<reference evidence="2 3" key="1">
    <citation type="submission" date="2017-04" db="EMBL/GenBank/DDBJ databases">
        <authorList>
            <person name="Afonso C.L."/>
            <person name="Miller P.J."/>
            <person name="Scott M.A."/>
            <person name="Spackman E."/>
            <person name="Goraichik I."/>
            <person name="Dimitrov K.M."/>
            <person name="Suarez D.L."/>
            <person name="Swayne D.E."/>
        </authorList>
    </citation>
    <scope>NUCLEOTIDE SEQUENCE [LARGE SCALE GENOMIC DNA]</scope>
    <source>
        <strain evidence="2 3">CGMCC 1.12511</strain>
    </source>
</reference>
<feature type="transmembrane region" description="Helical" evidence="1">
    <location>
        <begin position="181"/>
        <end position="200"/>
    </location>
</feature>
<keyword evidence="1" id="KW-1133">Transmembrane helix</keyword>